<dbReference type="PANTHER" id="PTHR21064">
    <property type="entry name" value="AMINOGLYCOSIDE PHOSPHOTRANSFERASE DOMAIN-CONTAINING PROTEIN-RELATED"/>
    <property type="match status" value="1"/>
</dbReference>
<dbReference type="InterPro" id="IPR002575">
    <property type="entry name" value="Aminoglycoside_PTrfase"/>
</dbReference>
<evidence type="ECO:0000259" key="1">
    <source>
        <dbReference type="Pfam" id="PF01636"/>
    </source>
</evidence>
<gene>
    <name evidence="2" type="ORF">GBK04_19310</name>
</gene>
<dbReference type="AlphaFoldDB" id="A0A7C9BGQ1"/>
<dbReference type="SUPFAM" id="SSF56112">
    <property type="entry name" value="Protein kinase-like (PK-like)"/>
    <property type="match status" value="1"/>
</dbReference>
<evidence type="ECO:0000313" key="2">
    <source>
        <dbReference type="EMBL" id="MPR35440.1"/>
    </source>
</evidence>
<dbReference type="PANTHER" id="PTHR21064:SF5">
    <property type="entry name" value="SLR1880 PROTEIN"/>
    <property type="match status" value="1"/>
</dbReference>
<feature type="domain" description="Aminoglycoside phosphotransferase" evidence="1">
    <location>
        <begin position="24"/>
        <end position="255"/>
    </location>
</feature>
<name>A0A7C9BGQ1_9BACT</name>
<dbReference type="GO" id="GO:0016740">
    <property type="term" value="F:transferase activity"/>
    <property type="evidence" value="ECO:0007669"/>
    <property type="project" value="UniProtKB-KW"/>
</dbReference>
<dbReference type="InterPro" id="IPR050249">
    <property type="entry name" value="Pseudomonas-type_ThrB"/>
</dbReference>
<dbReference type="EMBL" id="WHLY01000002">
    <property type="protein sequence ID" value="MPR35440.1"/>
    <property type="molecule type" value="Genomic_DNA"/>
</dbReference>
<sequence>MIEQTIDFERILAAYDVFPLPEPRRFGSGHINDTFLVEAEDGARFVLQKINAAVFRVGAIANNLRLAARHLAKQHPDYLFVAPIPTLAGDELMELAGESWRLTPFVKNSYSINEATTPQQAYEAARQFGLLARNLDGLDMSRFEATIPDFHNLSFRYRQFQEALAATTDARRSTAQDVIEYFLKKNEIVDTYESLLQNSDFPDRLMHHDTKINNVLLDADTQQGLAVCDLDTLMPGKVISDLGDMIRTFVSPVSEESSDFEKVVVREDFYRALIEGYLAEMKTVLTETEKSAIFYSGLFLVYMQGIRFLADYLNDDVYYPIQYPEHNLDRASNQMVLLQDLYRKEEALRGIIQNALSDQ</sequence>
<comment type="caution">
    <text evidence="2">The sequence shown here is derived from an EMBL/GenBank/DDBJ whole genome shotgun (WGS) entry which is preliminary data.</text>
</comment>
<dbReference type="Proteomes" id="UP000479293">
    <property type="component" value="Unassembled WGS sequence"/>
</dbReference>
<evidence type="ECO:0000313" key="3">
    <source>
        <dbReference type="Proteomes" id="UP000479293"/>
    </source>
</evidence>
<keyword evidence="3" id="KW-1185">Reference proteome</keyword>
<protein>
    <submittedName>
        <fullName evidence="2">Phosphotransferase</fullName>
    </submittedName>
</protein>
<dbReference type="InterPro" id="IPR011009">
    <property type="entry name" value="Kinase-like_dom_sf"/>
</dbReference>
<keyword evidence="2" id="KW-0808">Transferase</keyword>
<reference evidence="2 3" key="1">
    <citation type="submission" date="2019-10" db="EMBL/GenBank/DDBJ databases">
        <title>Draft Genome Sequence of Cytophagaceae sp. SJW1-29.</title>
        <authorList>
            <person name="Choi A."/>
        </authorList>
    </citation>
    <scope>NUCLEOTIDE SEQUENCE [LARGE SCALE GENOMIC DNA]</scope>
    <source>
        <strain evidence="2 3">SJW1-29</strain>
    </source>
</reference>
<dbReference type="Pfam" id="PF01636">
    <property type="entry name" value="APH"/>
    <property type="match status" value="1"/>
</dbReference>
<dbReference type="RefSeq" id="WP_152762495.1">
    <property type="nucleotide sequence ID" value="NZ_WHLY01000002.1"/>
</dbReference>
<accession>A0A7C9BGQ1</accession>
<dbReference type="Gene3D" id="3.90.1200.10">
    <property type="match status" value="1"/>
</dbReference>
<organism evidence="2 3">
    <name type="scientific">Salmonirosea aquatica</name>
    <dbReference type="NCBI Taxonomy" id="2654236"/>
    <lineage>
        <taxon>Bacteria</taxon>
        <taxon>Pseudomonadati</taxon>
        <taxon>Bacteroidota</taxon>
        <taxon>Cytophagia</taxon>
        <taxon>Cytophagales</taxon>
        <taxon>Spirosomataceae</taxon>
        <taxon>Salmonirosea</taxon>
    </lineage>
</organism>
<proteinExistence type="predicted"/>